<dbReference type="InterPro" id="IPR001763">
    <property type="entry name" value="Rhodanese-like_dom"/>
</dbReference>
<dbReference type="SMART" id="SM00450">
    <property type="entry name" value="RHOD"/>
    <property type="match status" value="1"/>
</dbReference>
<dbReference type="RefSeq" id="WP_344451717.1">
    <property type="nucleotide sequence ID" value="NZ_BAAATZ010000013.1"/>
</dbReference>
<evidence type="ECO:0000313" key="4">
    <source>
        <dbReference type="Proteomes" id="UP001501842"/>
    </source>
</evidence>
<dbReference type="Pfam" id="PF00581">
    <property type="entry name" value="Rhodanese"/>
    <property type="match status" value="1"/>
</dbReference>
<accession>A0ABN3UBV2</accession>
<dbReference type="InterPro" id="IPR052367">
    <property type="entry name" value="Thiosulfate_ST/Rhodanese-like"/>
</dbReference>
<keyword evidence="1" id="KW-1133">Transmembrane helix</keyword>
<dbReference type="Gene3D" id="6.10.140.1340">
    <property type="match status" value="1"/>
</dbReference>
<dbReference type="Proteomes" id="UP001501842">
    <property type="component" value="Unassembled WGS sequence"/>
</dbReference>
<dbReference type="InterPro" id="IPR021309">
    <property type="entry name" value="YgaP-like_TM"/>
</dbReference>
<dbReference type="Gene3D" id="3.40.250.10">
    <property type="entry name" value="Rhodanese-like domain"/>
    <property type="match status" value="1"/>
</dbReference>
<feature type="transmembrane region" description="Helical" evidence="1">
    <location>
        <begin position="141"/>
        <end position="162"/>
    </location>
</feature>
<gene>
    <name evidence="3" type="ORF">GCM10010439_36990</name>
</gene>
<keyword evidence="1" id="KW-0812">Transmembrane</keyword>
<dbReference type="CDD" id="cd00158">
    <property type="entry name" value="RHOD"/>
    <property type="match status" value="1"/>
</dbReference>
<dbReference type="EMBL" id="BAAATZ010000013">
    <property type="protein sequence ID" value="GAA2728535.1"/>
    <property type="molecule type" value="Genomic_DNA"/>
</dbReference>
<keyword evidence="4" id="KW-1185">Reference proteome</keyword>
<organism evidence="3 4">
    <name type="scientific">Actinocorallia aurantiaca</name>
    <dbReference type="NCBI Taxonomy" id="46204"/>
    <lineage>
        <taxon>Bacteria</taxon>
        <taxon>Bacillati</taxon>
        <taxon>Actinomycetota</taxon>
        <taxon>Actinomycetes</taxon>
        <taxon>Streptosporangiales</taxon>
        <taxon>Thermomonosporaceae</taxon>
        <taxon>Actinocorallia</taxon>
    </lineage>
</organism>
<dbReference type="SUPFAM" id="SSF52821">
    <property type="entry name" value="Rhodanese/Cell cycle control phosphatase"/>
    <property type="match status" value="1"/>
</dbReference>
<protein>
    <submittedName>
        <fullName evidence="3">Rhodanese-like domain-containing protein</fullName>
    </submittedName>
</protein>
<name>A0ABN3UBV2_9ACTN</name>
<keyword evidence="1" id="KW-0472">Membrane</keyword>
<dbReference type="PROSITE" id="PS50206">
    <property type="entry name" value="RHODANESE_3"/>
    <property type="match status" value="1"/>
</dbReference>
<comment type="caution">
    <text evidence="3">The sequence shown here is derived from an EMBL/GenBank/DDBJ whole genome shotgun (WGS) entry which is preliminary data.</text>
</comment>
<evidence type="ECO:0000313" key="3">
    <source>
        <dbReference type="EMBL" id="GAA2728535.1"/>
    </source>
</evidence>
<evidence type="ECO:0000259" key="2">
    <source>
        <dbReference type="PROSITE" id="PS50206"/>
    </source>
</evidence>
<feature type="transmembrane region" description="Helical" evidence="1">
    <location>
        <begin position="114"/>
        <end position="135"/>
    </location>
</feature>
<evidence type="ECO:0000256" key="1">
    <source>
        <dbReference type="SAM" id="Phobius"/>
    </source>
</evidence>
<proteinExistence type="predicted"/>
<dbReference type="PANTHER" id="PTHR45431">
    <property type="entry name" value="RHODANESE-LIKE DOMAIN-CONTAINING PROTEIN 15, CHLOROPLASTIC"/>
    <property type="match status" value="1"/>
</dbReference>
<dbReference type="InterPro" id="IPR036873">
    <property type="entry name" value="Rhodanese-like_dom_sf"/>
</dbReference>
<feature type="domain" description="Rhodanese" evidence="2">
    <location>
        <begin position="14"/>
        <end position="103"/>
    </location>
</feature>
<sequence length="184" mass="18992">MTTIDAAAVRALPTGADVLLLDVRTPGEFETAHLEHAVNVPLNRLDAHLPQLTAAAKRIIVICQSGNRAATAHTALTAAGITGAAVLVGGMNAWTASGAPVIRGRQRWSLERQVRLAAGLLVLGTVALSLLTPWALLATAFVGAGLTFAGATDTCMMGLLLARLPYNQGDAADPGAEPARACRR</sequence>
<dbReference type="Pfam" id="PF11127">
    <property type="entry name" value="YgaP-like_TM"/>
    <property type="match status" value="1"/>
</dbReference>
<reference evidence="3 4" key="1">
    <citation type="journal article" date="2019" name="Int. J. Syst. Evol. Microbiol.">
        <title>The Global Catalogue of Microorganisms (GCM) 10K type strain sequencing project: providing services to taxonomists for standard genome sequencing and annotation.</title>
        <authorList>
            <consortium name="The Broad Institute Genomics Platform"/>
            <consortium name="The Broad Institute Genome Sequencing Center for Infectious Disease"/>
            <person name="Wu L."/>
            <person name="Ma J."/>
        </authorList>
    </citation>
    <scope>NUCLEOTIDE SEQUENCE [LARGE SCALE GENOMIC DNA]</scope>
    <source>
        <strain evidence="3 4">JCM 8201</strain>
    </source>
</reference>
<dbReference type="PANTHER" id="PTHR45431:SF3">
    <property type="entry name" value="RHODANESE-LIKE DOMAIN-CONTAINING PROTEIN 15, CHLOROPLASTIC"/>
    <property type="match status" value="1"/>
</dbReference>